<dbReference type="EMBL" id="SRMI01000003">
    <property type="protein sequence ID" value="TVY73833.1"/>
    <property type="molecule type" value="Genomic_DNA"/>
</dbReference>
<dbReference type="AlphaFoldDB" id="A0A559LHT3"/>
<name>A0A559LHT3_FUSOC</name>
<accession>A0A559LHT3</accession>
<proteinExistence type="predicted"/>
<gene>
    <name evidence="2" type="ORF">Focb16_v005635</name>
</gene>
<feature type="region of interest" description="Disordered" evidence="1">
    <location>
        <begin position="75"/>
        <end position="122"/>
    </location>
</feature>
<evidence type="ECO:0000313" key="3">
    <source>
        <dbReference type="Proteomes" id="UP000320707"/>
    </source>
</evidence>
<evidence type="ECO:0000313" key="2">
    <source>
        <dbReference type="EMBL" id="TVY73833.1"/>
    </source>
</evidence>
<protein>
    <submittedName>
        <fullName evidence="2">Uncharacterized protein</fullName>
    </submittedName>
</protein>
<reference evidence="2 3" key="1">
    <citation type="journal article" date="2019" name="Microbiol. Resour. Announc.">
        <title>High-quality draft genome sequence of Fusarium oxysporum f. sp. cubense strain 160527, a causal agent of Panama disease.</title>
        <authorList>
            <person name="Asai S."/>
            <person name="Ayukawa Y."/>
            <person name="Gan P."/>
            <person name="Masuda S."/>
            <person name="Komatsu K."/>
            <person name="Shirasu K."/>
            <person name="Arie T."/>
        </authorList>
    </citation>
    <scope>NUCLEOTIDE SEQUENCE [LARGE SCALE GENOMIC DNA]</scope>
    <source>
        <strain evidence="2 3">160527</strain>
    </source>
</reference>
<sequence>MPPPLPGHTHFSWRFVDGNGSRSRDTTGQALLKYPRNNIDYANMLISSSTTGNSASSVLANPSSTPRPWTLEDGQDALRHVHPLKTKTASYRSKRQDSSTKRTNPHGSIKKESIMDVKSILN</sequence>
<dbReference type="Proteomes" id="UP000320707">
    <property type="component" value="Unassembled WGS sequence"/>
</dbReference>
<comment type="caution">
    <text evidence="2">The sequence shown here is derived from an EMBL/GenBank/DDBJ whole genome shotgun (WGS) entry which is preliminary data.</text>
</comment>
<organism evidence="2 3">
    <name type="scientific">Fusarium oxysporum f. sp. cubense</name>
    <dbReference type="NCBI Taxonomy" id="61366"/>
    <lineage>
        <taxon>Eukaryota</taxon>
        <taxon>Fungi</taxon>
        <taxon>Dikarya</taxon>
        <taxon>Ascomycota</taxon>
        <taxon>Pezizomycotina</taxon>
        <taxon>Sordariomycetes</taxon>
        <taxon>Hypocreomycetidae</taxon>
        <taxon>Hypocreales</taxon>
        <taxon>Nectriaceae</taxon>
        <taxon>Fusarium</taxon>
        <taxon>Fusarium oxysporum species complex</taxon>
    </lineage>
</organism>
<evidence type="ECO:0000256" key="1">
    <source>
        <dbReference type="SAM" id="MobiDB-lite"/>
    </source>
</evidence>